<evidence type="ECO:0000256" key="1">
    <source>
        <dbReference type="SAM" id="MobiDB-lite"/>
    </source>
</evidence>
<evidence type="ECO:0000313" key="2">
    <source>
        <dbReference type="EMBL" id="QEV58005.1"/>
    </source>
</evidence>
<dbReference type="Proteomes" id="UP000326505">
    <property type="component" value="Chromosome"/>
</dbReference>
<dbReference type="AlphaFoldDB" id="A0A5P2X4B8"/>
<dbReference type="KEGG" id="sspb:CP982_04170"/>
<reference evidence="2 3" key="1">
    <citation type="submission" date="2017-09" db="EMBL/GenBank/DDBJ databases">
        <authorList>
            <person name="Lee N."/>
            <person name="Cho B.-K."/>
        </authorList>
    </citation>
    <scope>NUCLEOTIDE SEQUENCE [LARGE SCALE GENOMIC DNA]</scope>
    <source>
        <strain evidence="2 3">ATCC 27465</strain>
    </source>
</reference>
<organism evidence="2 3">
    <name type="scientific">Streptomyces spectabilis</name>
    <dbReference type="NCBI Taxonomy" id="68270"/>
    <lineage>
        <taxon>Bacteria</taxon>
        <taxon>Bacillati</taxon>
        <taxon>Actinomycetota</taxon>
        <taxon>Actinomycetes</taxon>
        <taxon>Kitasatosporales</taxon>
        <taxon>Streptomycetaceae</taxon>
        <taxon>Streptomyces</taxon>
    </lineage>
</organism>
<gene>
    <name evidence="2" type="ORF">CP982_04170</name>
</gene>
<feature type="region of interest" description="Disordered" evidence="1">
    <location>
        <begin position="50"/>
        <end position="84"/>
    </location>
</feature>
<proteinExistence type="predicted"/>
<evidence type="ECO:0000313" key="3">
    <source>
        <dbReference type="Proteomes" id="UP000326505"/>
    </source>
</evidence>
<sequence>MIMITCRAPRRPALTGGFAPHGARPAAELQDGVSAVRGRRIMRRSDLRARRVRDADPMAISGTSPTTAVEGAGTMRAGTMRVRP</sequence>
<protein>
    <submittedName>
        <fullName evidence="2">Uncharacterized protein</fullName>
    </submittedName>
</protein>
<dbReference type="EMBL" id="CP023690">
    <property type="protein sequence ID" value="QEV58005.1"/>
    <property type="molecule type" value="Genomic_DNA"/>
</dbReference>
<accession>A0A5P2X4B8</accession>
<name>A0A5P2X4B8_STRST</name>